<organism evidence="1 2">
    <name type="scientific">Actinomycetospora aurantiaca</name>
    <dbReference type="NCBI Taxonomy" id="3129233"/>
    <lineage>
        <taxon>Bacteria</taxon>
        <taxon>Bacillati</taxon>
        <taxon>Actinomycetota</taxon>
        <taxon>Actinomycetes</taxon>
        <taxon>Pseudonocardiales</taxon>
        <taxon>Pseudonocardiaceae</taxon>
        <taxon>Actinomycetospora</taxon>
    </lineage>
</organism>
<evidence type="ECO:0000313" key="2">
    <source>
        <dbReference type="Proteomes" id="UP001385809"/>
    </source>
</evidence>
<comment type="caution">
    <text evidence="1">The sequence shown here is derived from an EMBL/GenBank/DDBJ whole genome shotgun (WGS) entry which is preliminary data.</text>
</comment>
<dbReference type="Proteomes" id="UP001385809">
    <property type="component" value="Unassembled WGS sequence"/>
</dbReference>
<dbReference type="InterPro" id="IPR019587">
    <property type="entry name" value="Polyketide_cyclase/dehydratase"/>
</dbReference>
<dbReference type="SUPFAM" id="SSF55961">
    <property type="entry name" value="Bet v1-like"/>
    <property type="match status" value="1"/>
</dbReference>
<accession>A0ABU8MH21</accession>
<keyword evidence="2" id="KW-1185">Reference proteome</keyword>
<sequence>MDTDDPYSYADSVWVDASPHQVYDAVSDVTRHPEWSVFTKSCEWEDTTSAVVGAHFTGHNSRPGREWSTRSEVVAATPGKEFAWEVRDGFVRWGFEMAPDGGGTRLTQRWDFRPTGREWVRETFGEEGITLRVDDARHSIPTTLAAIKTVLESSAS</sequence>
<dbReference type="CDD" id="cd07812">
    <property type="entry name" value="SRPBCC"/>
    <property type="match status" value="1"/>
</dbReference>
<dbReference type="InterPro" id="IPR023393">
    <property type="entry name" value="START-like_dom_sf"/>
</dbReference>
<dbReference type="Pfam" id="PF10604">
    <property type="entry name" value="Polyketide_cyc2"/>
    <property type="match status" value="1"/>
</dbReference>
<protein>
    <submittedName>
        <fullName evidence="1">SRPBCC family protein</fullName>
    </submittedName>
</protein>
<proteinExistence type="predicted"/>
<gene>
    <name evidence="1" type="ORF">WCD74_02510</name>
</gene>
<dbReference type="Gene3D" id="3.30.530.20">
    <property type="match status" value="1"/>
</dbReference>
<evidence type="ECO:0000313" key="1">
    <source>
        <dbReference type="EMBL" id="MEJ2866620.1"/>
    </source>
</evidence>
<dbReference type="RefSeq" id="WP_337693238.1">
    <property type="nucleotide sequence ID" value="NZ_JBBEGN010000001.1"/>
</dbReference>
<reference evidence="1 2" key="1">
    <citation type="submission" date="2024-03" db="EMBL/GenBank/DDBJ databases">
        <title>Actinomycetospora sp. OC33-EN08, a novel actinomycete isolated from wild orchid (Aerides multiflora).</title>
        <authorList>
            <person name="Suriyachadkun C."/>
        </authorList>
    </citation>
    <scope>NUCLEOTIDE SEQUENCE [LARGE SCALE GENOMIC DNA]</scope>
    <source>
        <strain evidence="1 2">OC33-EN08</strain>
    </source>
</reference>
<name>A0ABU8MH21_9PSEU</name>
<dbReference type="EMBL" id="JBBEGN010000001">
    <property type="protein sequence ID" value="MEJ2866620.1"/>
    <property type="molecule type" value="Genomic_DNA"/>
</dbReference>